<organism evidence="1 2">
    <name type="scientific">Shimia thalassica</name>
    <dbReference type="NCBI Taxonomy" id="1715693"/>
    <lineage>
        <taxon>Bacteria</taxon>
        <taxon>Pseudomonadati</taxon>
        <taxon>Pseudomonadota</taxon>
        <taxon>Alphaproteobacteria</taxon>
        <taxon>Rhodobacterales</taxon>
        <taxon>Roseobacteraceae</taxon>
    </lineage>
</organism>
<sequence>MPVIRINAEGDIPVLHGGHRSLAPTLTHALTQNGPVVVMIHGYSFLPYDRIHCPHRHIFSGADHLANPKALSWPKNLGFGTGSPDEGLAIAFGWHARGTLWAARETSRSAARALARVIEMVRDQAPEKPVHIVAHSLGAHLALTALTFLQTHDVSRVLVMNAATHQSHAHQALATEAGKTCELFNIVSHENAVYDFLFESCVPASTRVDRSLGRGFTAANALTTRLDHISVLEALNHQGYPIARPKHWYCHWSTYLRPGVFPFYQALLRTPDRLPLHHLRRLFDEAENAPSVSRRGLGRFNLLPIFAKQAS</sequence>
<reference evidence="2" key="1">
    <citation type="submission" date="2015-09" db="EMBL/GenBank/DDBJ databases">
        <authorList>
            <person name="Rodrigo-Torres Lidia"/>
            <person name="Arahal R.David."/>
        </authorList>
    </citation>
    <scope>NUCLEOTIDE SEQUENCE [LARGE SCALE GENOMIC DNA]</scope>
    <source>
        <strain evidence="2">CECT 7735</strain>
    </source>
</reference>
<evidence type="ECO:0000313" key="1">
    <source>
        <dbReference type="EMBL" id="CUJ86413.1"/>
    </source>
</evidence>
<keyword evidence="2" id="KW-1185">Reference proteome</keyword>
<dbReference type="Gene3D" id="3.40.50.1820">
    <property type="entry name" value="alpha/beta hydrolase"/>
    <property type="match status" value="1"/>
</dbReference>
<dbReference type="STRING" id="1715693.PH7735_00616"/>
<dbReference type="InterPro" id="IPR010297">
    <property type="entry name" value="DUF900_hydrolase"/>
</dbReference>
<name>A0A0P1I2F3_9RHOB</name>
<proteinExistence type="predicted"/>
<dbReference type="EMBL" id="CYTW01000001">
    <property type="protein sequence ID" value="CUJ86413.1"/>
    <property type="molecule type" value="Genomic_DNA"/>
</dbReference>
<gene>
    <name evidence="1" type="ORF">PH7735_00616</name>
</gene>
<dbReference type="GeneID" id="83879694"/>
<accession>A0A0P1I2F3</accession>
<dbReference type="SUPFAM" id="SSF53474">
    <property type="entry name" value="alpha/beta-Hydrolases"/>
    <property type="match status" value="1"/>
</dbReference>
<evidence type="ECO:0000313" key="2">
    <source>
        <dbReference type="Proteomes" id="UP000051870"/>
    </source>
</evidence>
<dbReference type="Proteomes" id="UP000051870">
    <property type="component" value="Unassembled WGS sequence"/>
</dbReference>
<dbReference type="RefSeq" id="WP_058309834.1">
    <property type="nucleotide sequence ID" value="NZ_CYTW01000001.1"/>
</dbReference>
<dbReference type="InterPro" id="IPR029058">
    <property type="entry name" value="AB_hydrolase_fold"/>
</dbReference>
<dbReference type="Pfam" id="PF05990">
    <property type="entry name" value="DUF900"/>
    <property type="match status" value="1"/>
</dbReference>
<evidence type="ECO:0008006" key="3">
    <source>
        <dbReference type="Google" id="ProtNLM"/>
    </source>
</evidence>
<protein>
    <recommendedName>
        <fullName evidence="3">Alpha/beta hydrolase family protein</fullName>
    </recommendedName>
</protein>
<dbReference type="AlphaFoldDB" id="A0A0P1I2F3"/>